<evidence type="ECO:0000313" key="2">
    <source>
        <dbReference type="EnsemblPlants" id="Bra008059.1-P"/>
    </source>
</evidence>
<dbReference type="Gramene" id="Bra008059.1">
    <property type="protein sequence ID" value="Bra008059.1-P"/>
    <property type="gene ID" value="Bra008059"/>
</dbReference>
<protein>
    <submittedName>
        <fullName evidence="2">Uncharacterized protein</fullName>
    </submittedName>
</protein>
<dbReference type="HOGENOM" id="CLU_1761332_0_0_1"/>
<reference evidence="2 3" key="1">
    <citation type="journal article" date="2011" name="Nat. Genet.">
        <title>The genome of the mesopolyploid crop species Brassica rapa.</title>
        <authorList>
            <consortium name="Brassica rapa Genome Sequencing Project Consortium"/>
            <person name="Wang X."/>
            <person name="Wang H."/>
            <person name="Wang J."/>
            <person name="Sun R."/>
            <person name="Wu J."/>
            <person name="Liu S."/>
            <person name="Bai Y."/>
            <person name="Mun J.H."/>
            <person name="Bancroft I."/>
            <person name="Cheng F."/>
            <person name="Huang S."/>
            <person name="Li X."/>
            <person name="Hua W."/>
            <person name="Wang J."/>
            <person name="Wang X."/>
            <person name="Freeling M."/>
            <person name="Pires J.C."/>
            <person name="Paterson A.H."/>
            <person name="Chalhoub B."/>
            <person name="Wang B."/>
            <person name="Hayward A."/>
            <person name="Sharpe A.G."/>
            <person name="Park B.S."/>
            <person name="Weisshaar B."/>
            <person name="Liu B."/>
            <person name="Li B."/>
            <person name="Liu B."/>
            <person name="Tong C."/>
            <person name="Song C."/>
            <person name="Duran C."/>
            <person name="Peng C."/>
            <person name="Geng C."/>
            <person name="Koh C."/>
            <person name="Lin C."/>
            <person name="Edwards D."/>
            <person name="Mu D."/>
            <person name="Shen D."/>
            <person name="Soumpourou E."/>
            <person name="Li F."/>
            <person name="Fraser F."/>
            <person name="Conant G."/>
            <person name="Lassalle G."/>
            <person name="King G.J."/>
            <person name="Bonnema G."/>
            <person name="Tang H."/>
            <person name="Wang H."/>
            <person name="Belcram H."/>
            <person name="Zhou H."/>
            <person name="Hirakawa H."/>
            <person name="Abe H."/>
            <person name="Guo H."/>
            <person name="Wang H."/>
            <person name="Jin H."/>
            <person name="Parkin I.A."/>
            <person name="Batley J."/>
            <person name="Kim J.S."/>
            <person name="Just J."/>
            <person name="Li J."/>
            <person name="Xu J."/>
            <person name="Deng J."/>
            <person name="Kim J.A."/>
            <person name="Li J."/>
            <person name="Yu J."/>
            <person name="Meng J."/>
            <person name="Wang J."/>
            <person name="Min J."/>
            <person name="Poulain J."/>
            <person name="Wang J."/>
            <person name="Hatakeyama K."/>
            <person name="Wu K."/>
            <person name="Wang L."/>
            <person name="Fang L."/>
            <person name="Trick M."/>
            <person name="Links M.G."/>
            <person name="Zhao M."/>
            <person name="Jin M."/>
            <person name="Ramchiary N."/>
            <person name="Drou N."/>
            <person name="Berkman P.J."/>
            <person name="Cai Q."/>
            <person name="Huang Q."/>
            <person name="Li R."/>
            <person name="Tabata S."/>
            <person name="Cheng S."/>
            <person name="Zhang S."/>
            <person name="Zhang S."/>
            <person name="Huang S."/>
            <person name="Sato S."/>
            <person name="Sun S."/>
            <person name="Kwon S.J."/>
            <person name="Choi S.R."/>
            <person name="Lee T.H."/>
            <person name="Fan W."/>
            <person name="Zhao X."/>
            <person name="Tan X."/>
            <person name="Xu X."/>
            <person name="Wang Y."/>
            <person name="Qiu Y."/>
            <person name="Yin Y."/>
            <person name="Li Y."/>
            <person name="Du Y."/>
            <person name="Liao Y."/>
            <person name="Lim Y."/>
            <person name="Narusaka Y."/>
            <person name="Wang Y."/>
            <person name="Wang Z."/>
            <person name="Li Z."/>
            <person name="Wang Z."/>
            <person name="Xiong Z."/>
            <person name="Zhang Z."/>
        </authorList>
    </citation>
    <scope>NUCLEOTIDE SEQUENCE [LARGE SCALE GENOMIC DNA]</scope>
    <source>
        <strain evidence="2 3">cv. Chiifu-401-42</strain>
    </source>
</reference>
<dbReference type="InParanoid" id="M4CV14"/>
<reference evidence="2 3" key="2">
    <citation type="journal article" date="2018" name="Hortic Res">
        <title>Improved Brassica rapa reference genome by single-molecule sequencing and chromosome conformation capture technologies.</title>
        <authorList>
            <person name="Zhang L."/>
            <person name="Cai X."/>
            <person name="Wu J."/>
            <person name="Liu M."/>
            <person name="Grob S."/>
            <person name="Cheng F."/>
            <person name="Liang J."/>
            <person name="Cai C."/>
            <person name="Liu Z."/>
            <person name="Liu B."/>
            <person name="Wang F."/>
            <person name="Li S."/>
            <person name="Liu F."/>
            <person name="Li X."/>
            <person name="Cheng L."/>
            <person name="Yang W."/>
            <person name="Li M.H."/>
            <person name="Grossniklaus U."/>
            <person name="Zheng H."/>
            <person name="Wang X."/>
        </authorList>
    </citation>
    <scope>NUCLEOTIDE SEQUENCE [LARGE SCALE GENOMIC DNA]</scope>
    <source>
        <strain evidence="2 3">cv. Chiifu-401-42</strain>
    </source>
</reference>
<name>M4CV14_BRACM</name>
<feature type="region of interest" description="Disordered" evidence="1">
    <location>
        <begin position="56"/>
        <end position="83"/>
    </location>
</feature>
<dbReference type="EnsemblPlants" id="Bra008059.1">
    <property type="protein sequence ID" value="Bra008059.1-P"/>
    <property type="gene ID" value="Bra008059"/>
</dbReference>
<evidence type="ECO:0000313" key="3">
    <source>
        <dbReference type="Proteomes" id="UP000011750"/>
    </source>
</evidence>
<reference evidence="2" key="3">
    <citation type="submission" date="2023-03" db="UniProtKB">
        <authorList>
            <consortium name="EnsemblPlants"/>
        </authorList>
    </citation>
    <scope>IDENTIFICATION</scope>
    <source>
        <strain evidence="2">cv. Chiifu-401-42</strain>
    </source>
</reference>
<sequence length="148" mass="16367">MRSFLILGEPAIVAVPDLASPQVLSLPSHPLVHKDCNKAWELISAKLTSLILSPSAGEASGTARAYSQNREEHEDRERDAKNPIHAVTTWVHQPLRQEHDLHQQFSTEFSSFLSHKSNCDLGSHGLILEKLHKLATTGTNSSSRRNST</sequence>
<evidence type="ECO:0000256" key="1">
    <source>
        <dbReference type="SAM" id="MobiDB-lite"/>
    </source>
</evidence>
<organism evidence="2 3">
    <name type="scientific">Brassica campestris</name>
    <name type="common">Field mustard</name>
    <dbReference type="NCBI Taxonomy" id="3711"/>
    <lineage>
        <taxon>Eukaryota</taxon>
        <taxon>Viridiplantae</taxon>
        <taxon>Streptophyta</taxon>
        <taxon>Embryophyta</taxon>
        <taxon>Tracheophyta</taxon>
        <taxon>Spermatophyta</taxon>
        <taxon>Magnoliopsida</taxon>
        <taxon>eudicotyledons</taxon>
        <taxon>Gunneridae</taxon>
        <taxon>Pentapetalae</taxon>
        <taxon>rosids</taxon>
        <taxon>malvids</taxon>
        <taxon>Brassicales</taxon>
        <taxon>Brassicaceae</taxon>
        <taxon>Brassiceae</taxon>
        <taxon>Brassica</taxon>
    </lineage>
</organism>
<accession>M4CV14</accession>
<feature type="compositionally biased region" description="Basic and acidic residues" evidence="1">
    <location>
        <begin position="69"/>
        <end position="82"/>
    </location>
</feature>
<proteinExistence type="predicted"/>
<dbReference type="AlphaFoldDB" id="M4CV14"/>
<keyword evidence="3" id="KW-1185">Reference proteome</keyword>
<dbReference type="Proteomes" id="UP000011750">
    <property type="component" value="Chromosome A02"/>
</dbReference>